<comment type="caution">
    <text evidence="1">The sequence shown here is derived from an EMBL/GenBank/DDBJ whole genome shotgun (WGS) entry which is preliminary data.</text>
</comment>
<reference evidence="2" key="1">
    <citation type="journal article" date="2019" name="Int. J. Syst. Evol. Microbiol.">
        <title>The Global Catalogue of Microorganisms (GCM) 10K type strain sequencing project: providing services to taxonomists for standard genome sequencing and annotation.</title>
        <authorList>
            <consortium name="The Broad Institute Genomics Platform"/>
            <consortium name="The Broad Institute Genome Sequencing Center for Infectious Disease"/>
            <person name="Wu L."/>
            <person name="Ma J."/>
        </authorList>
    </citation>
    <scope>NUCLEOTIDE SEQUENCE [LARGE SCALE GENOMIC DNA]</scope>
    <source>
        <strain evidence="2">JCM 31920</strain>
    </source>
</reference>
<sequence length="462" mass="49448">MKMPGINNRMIRYVLVAIGTYGANSGAAAQNVIRIQAGTTLGTGPGAVISLFDTDFNNDGTLYAPAGSGRIVFAGTSDNEITGASVTDFNDLEIAKSEGQSVLLKQKINIRNSIRFNGGLLRLGGQVITLLGNATLQEESESSRITGDQGYVQISTKLNAPQAANPGNLGATVTSAVDLGLTTIRRGHGPLKVRDEASISRYYDINPTNNAALNATLRFHYWDSELNGNKEDELGLWKSSGGDDWVAQIGSVKNSGLNWLELAGIGSFSRWTASDAATSLPVRFSGFAAACYSNTVRLTWETVLEINAARFEILRSPNGDQWDRIGQITVRGTETGNGRYSFSDPESGNAYYRIKAVDHDGSTGFTGIVKAACATAARLWKAGPNPVKDKLSVWMGPAGRGKVSLQLHDRQGRLVKATPVGDLADKHVTTLDMKDIPAGVYLLTVIFADRAAPEETMTIVKE</sequence>
<gene>
    <name evidence="1" type="ORF">GCM10023091_04110</name>
</gene>
<dbReference type="Gene3D" id="2.60.40.10">
    <property type="entry name" value="Immunoglobulins"/>
    <property type="match status" value="1"/>
</dbReference>
<evidence type="ECO:0008006" key="3">
    <source>
        <dbReference type="Google" id="ProtNLM"/>
    </source>
</evidence>
<name>A0ABP8LQ28_9BACT</name>
<dbReference type="Proteomes" id="UP001501508">
    <property type="component" value="Unassembled WGS sequence"/>
</dbReference>
<keyword evidence="2" id="KW-1185">Reference proteome</keyword>
<evidence type="ECO:0000313" key="1">
    <source>
        <dbReference type="EMBL" id="GAA4432282.1"/>
    </source>
</evidence>
<accession>A0ABP8LQ28</accession>
<dbReference type="InterPro" id="IPR013783">
    <property type="entry name" value="Ig-like_fold"/>
</dbReference>
<proteinExistence type="predicted"/>
<protein>
    <recommendedName>
        <fullName evidence="3">Secretion system C-terminal sorting domain-containing protein</fullName>
    </recommendedName>
</protein>
<evidence type="ECO:0000313" key="2">
    <source>
        <dbReference type="Proteomes" id="UP001501508"/>
    </source>
</evidence>
<dbReference type="EMBL" id="BAABEY010000002">
    <property type="protein sequence ID" value="GAA4432282.1"/>
    <property type="molecule type" value="Genomic_DNA"/>
</dbReference>
<organism evidence="1 2">
    <name type="scientific">Ravibacter arvi</name>
    <dbReference type="NCBI Taxonomy" id="2051041"/>
    <lineage>
        <taxon>Bacteria</taxon>
        <taxon>Pseudomonadati</taxon>
        <taxon>Bacteroidota</taxon>
        <taxon>Cytophagia</taxon>
        <taxon>Cytophagales</taxon>
        <taxon>Spirosomataceae</taxon>
        <taxon>Ravibacter</taxon>
    </lineage>
</organism>